<dbReference type="InterPro" id="IPR050595">
    <property type="entry name" value="Bact_response_regulator"/>
</dbReference>
<gene>
    <name evidence="5" type="ORF">C3Y98_10240</name>
</gene>
<evidence type="ECO:0000313" key="5">
    <source>
        <dbReference type="EMBL" id="TFW70678.1"/>
    </source>
</evidence>
<dbReference type="RefSeq" id="WP_135278479.1">
    <property type="nucleotide sequence ID" value="NZ_PQVH01000012.1"/>
</dbReference>
<reference evidence="5 6" key="1">
    <citation type="submission" date="2018-02" db="EMBL/GenBank/DDBJ databases">
        <title>A novel lanthanide dependent methylotroph, Methylotenera sp. La3113.</title>
        <authorList>
            <person name="Lv H."/>
            <person name="Tani A."/>
        </authorList>
    </citation>
    <scope>NUCLEOTIDE SEQUENCE [LARGE SCALE GENOMIC DNA]</scope>
    <source>
        <strain evidence="5 6">La3113</strain>
    </source>
</reference>
<sequence>MKLMIVDDSNIIRSRISRIIANAKLPPIEIVGTASNGTDAFALCVAQRPDIVTMDLTMPEMDGVECTALLVEFDPNIKILIISALSDKATAIEALKNGANGFLYKPFTDEELVNALLELIKENE</sequence>
<dbReference type="EMBL" id="PQVH01000012">
    <property type="protein sequence ID" value="TFW70678.1"/>
    <property type="molecule type" value="Genomic_DNA"/>
</dbReference>
<dbReference type="InterPro" id="IPR011006">
    <property type="entry name" value="CheY-like_superfamily"/>
</dbReference>
<evidence type="ECO:0000313" key="6">
    <source>
        <dbReference type="Proteomes" id="UP000297706"/>
    </source>
</evidence>
<comment type="caution">
    <text evidence="5">The sequence shown here is derived from an EMBL/GenBank/DDBJ whole genome shotgun (WGS) entry which is preliminary data.</text>
</comment>
<dbReference type="PROSITE" id="PS50110">
    <property type="entry name" value="RESPONSE_REGULATORY"/>
    <property type="match status" value="1"/>
</dbReference>
<dbReference type="SUPFAM" id="SSF52172">
    <property type="entry name" value="CheY-like"/>
    <property type="match status" value="1"/>
</dbReference>
<dbReference type="GO" id="GO:0000160">
    <property type="term" value="P:phosphorelay signal transduction system"/>
    <property type="evidence" value="ECO:0007669"/>
    <property type="project" value="UniProtKB-KW"/>
</dbReference>
<protein>
    <submittedName>
        <fullName evidence="5">Response regulator</fullName>
    </submittedName>
</protein>
<feature type="domain" description="Response regulatory" evidence="4">
    <location>
        <begin position="2"/>
        <end position="120"/>
    </location>
</feature>
<keyword evidence="1 3" id="KW-0597">Phosphoprotein</keyword>
<dbReference type="Pfam" id="PF00072">
    <property type="entry name" value="Response_reg"/>
    <property type="match status" value="1"/>
</dbReference>
<dbReference type="SMART" id="SM00448">
    <property type="entry name" value="REC"/>
    <property type="match status" value="1"/>
</dbReference>
<dbReference type="PANTHER" id="PTHR44591">
    <property type="entry name" value="STRESS RESPONSE REGULATOR PROTEIN 1"/>
    <property type="match status" value="1"/>
</dbReference>
<evidence type="ECO:0000256" key="3">
    <source>
        <dbReference type="PROSITE-ProRule" id="PRU00169"/>
    </source>
</evidence>
<keyword evidence="6" id="KW-1185">Reference proteome</keyword>
<organism evidence="5 6">
    <name type="scientific">Methylotenera oryzisoli</name>
    <dbReference type="NCBI Taxonomy" id="2080758"/>
    <lineage>
        <taxon>Bacteria</taxon>
        <taxon>Pseudomonadati</taxon>
        <taxon>Pseudomonadota</taxon>
        <taxon>Betaproteobacteria</taxon>
        <taxon>Nitrosomonadales</taxon>
        <taxon>Methylophilaceae</taxon>
        <taxon>Methylotenera</taxon>
    </lineage>
</organism>
<evidence type="ECO:0000256" key="1">
    <source>
        <dbReference type="ARBA" id="ARBA00022553"/>
    </source>
</evidence>
<dbReference type="OrthoDB" id="9179585at2"/>
<dbReference type="PANTHER" id="PTHR44591:SF14">
    <property type="entry name" value="PROTEIN PILG"/>
    <property type="match status" value="1"/>
</dbReference>
<dbReference type="InterPro" id="IPR001789">
    <property type="entry name" value="Sig_transdc_resp-reg_receiver"/>
</dbReference>
<evidence type="ECO:0000256" key="2">
    <source>
        <dbReference type="ARBA" id="ARBA00023012"/>
    </source>
</evidence>
<accession>A0A4Y9VQZ1</accession>
<evidence type="ECO:0000259" key="4">
    <source>
        <dbReference type="PROSITE" id="PS50110"/>
    </source>
</evidence>
<proteinExistence type="predicted"/>
<dbReference type="Gene3D" id="3.40.50.2300">
    <property type="match status" value="1"/>
</dbReference>
<dbReference type="Proteomes" id="UP000297706">
    <property type="component" value="Unassembled WGS sequence"/>
</dbReference>
<keyword evidence="2" id="KW-0902">Two-component regulatory system</keyword>
<dbReference type="AlphaFoldDB" id="A0A4Y9VQZ1"/>
<name>A0A4Y9VQZ1_9PROT</name>
<feature type="modified residue" description="4-aspartylphosphate" evidence="3">
    <location>
        <position position="55"/>
    </location>
</feature>